<gene>
    <name evidence="1" type="ORF">HNR42_002112</name>
</gene>
<dbReference type="EMBL" id="JACHHG010000007">
    <property type="protein sequence ID" value="MBB6098677.1"/>
    <property type="molecule type" value="Genomic_DNA"/>
</dbReference>
<keyword evidence="2" id="KW-1185">Reference proteome</keyword>
<sequence length="438" mass="49091">MKALTVLRSYLEVRRRRFASRAALLEWQDRQVQAHLRRVVARSPFYARRFADLPLGEWRSFPVLEKAGMMAHFDTLNTVGLRREEALTAALEAERTRDFTAQPRGLTVGLSSGTSGHRGLFVVSDAERLRWAGAVLARCLPDPLWAAQRVAFFLRADSQLYGSVASRRIRFAYFDLMQPLASQRARLEALDPTVLVGPPSLLRAVADAQAARYLRIRPRRVLSVAEVLEDFDRARLEEAFGVRVGQVYQATEGFLGFTCAHGTLHLNEDLVAVQRDELGQGRFHPILTDFHRLAQPIVRYRLNDVLVERSRPCPCGSPLLALDAVLGRADDLLDLPGRMGGRVTVYPDFARRALLAVSGPLEEYRIRQTGPDELEVALQPLRAALEAEVTHELRLVLGELGAALPRLRFVPYAPPPPGRKLRRVERAWSPEASCSSGR</sequence>
<dbReference type="PANTHER" id="PTHR36932:SF1">
    <property type="entry name" value="CAPSULAR POLYSACCHARIDE BIOSYNTHESIS PROTEIN"/>
    <property type="match status" value="1"/>
</dbReference>
<organism evidence="1 2">
    <name type="scientific">Deinobacterium chartae</name>
    <dbReference type="NCBI Taxonomy" id="521158"/>
    <lineage>
        <taxon>Bacteria</taxon>
        <taxon>Thermotogati</taxon>
        <taxon>Deinococcota</taxon>
        <taxon>Deinococci</taxon>
        <taxon>Deinococcales</taxon>
        <taxon>Deinococcaceae</taxon>
        <taxon>Deinobacterium</taxon>
    </lineage>
</organism>
<dbReference type="RefSeq" id="WP_183987338.1">
    <property type="nucleotide sequence ID" value="NZ_JACHHG010000007.1"/>
</dbReference>
<accession>A0A841HZ51</accession>
<dbReference type="AlphaFoldDB" id="A0A841HZ51"/>
<dbReference type="PANTHER" id="PTHR36932">
    <property type="entry name" value="CAPSULAR POLYSACCHARIDE BIOSYNTHESIS PROTEIN"/>
    <property type="match status" value="1"/>
</dbReference>
<evidence type="ECO:0000313" key="1">
    <source>
        <dbReference type="EMBL" id="MBB6098677.1"/>
    </source>
</evidence>
<evidence type="ECO:0000313" key="2">
    <source>
        <dbReference type="Proteomes" id="UP000569951"/>
    </source>
</evidence>
<dbReference type="Proteomes" id="UP000569951">
    <property type="component" value="Unassembled WGS sequence"/>
</dbReference>
<dbReference type="SUPFAM" id="SSF56801">
    <property type="entry name" value="Acetyl-CoA synthetase-like"/>
    <property type="match status" value="1"/>
</dbReference>
<dbReference type="InterPro" id="IPR053158">
    <property type="entry name" value="CapK_Type1_Caps_Biosynth"/>
</dbReference>
<dbReference type="NCBIfam" id="TIGR02304">
    <property type="entry name" value="aden_form_hyp"/>
    <property type="match status" value="1"/>
</dbReference>
<dbReference type="InterPro" id="IPR012685">
    <property type="entry name" value="CHP02304_F390_synth-rel"/>
</dbReference>
<proteinExistence type="predicted"/>
<name>A0A841HZ51_9DEIO</name>
<comment type="caution">
    <text evidence="1">The sequence shown here is derived from an EMBL/GenBank/DDBJ whole genome shotgun (WGS) entry which is preliminary data.</text>
</comment>
<reference evidence="1 2" key="1">
    <citation type="submission" date="2020-08" db="EMBL/GenBank/DDBJ databases">
        <title>Genomic Encyclopedia of Type Strains, Phase IV (KMG-IV): sequencing the most valuable type-strain genomes for metagenomic binning, comparative biology and taxonomic classification.</title>
        <authorList>
            <person name="Goeker M."/>
        </authorList>
    </citation>
    <scope>NUCLEOTIDE SEQUENCE [LARGE SCALE GENOMIC DNA]</scope>
    <source>
        <strain evidence="1 2">DSM 21458</strain>
    </source>
</reference>
<dbReference type="InterPro" id="IPR042099">
    <property type="entry name" value="ANL_N_sf"/>
</dbReference>
<protein>
    <submittedName>
        <fullName evidence="1">Putative adenylate-forming enzyme</fullName>
    </submittedName>
</protein>
<dbReference type="Gene3D" id="3.40.50.12780">
    <property type="entry name" value="N-terminal domain of ligase-like"/>
    <property type="match status" value="1"/>
</dbReference>